<gene>
    <name evidence="3" type="primary">LOC101861664</name>
</gene>
<dbReference type="GeneID" id="101861664"/>
<dbReference type="Proteomes" id="UP000694888">
    <property type="component" value="Unplaced"/>
</dbReference>
<evidence type="ECO:0000313" key="3">
    <source>
        <dbReference type="RefSeq" id="XP_005100373.3"/>
    </source>
</evidence>
<dbReference type="InterPro" id="IPR018556">
    <property type="entry name" value="SPIN90/Ldb17_LRD"/>
</dbReference>
<keyword evidence="2" id="KW-1185">Reference proteome</keyword>
<dbReference type="InterPro" id="IPR030125">
    <property type="entry name" value="SPIN90/Ldb17"/>
</dbReference>
<organism evidence="2 3">
    <name type="scientific">Aplysia californica</name>
    <name type="common">California sea hare</name>
    <dbReference type="NCBI Taxonomy" id="6500"/>
    <lineage>
        <taxon>Eukaryota</taxon>
        <taxon>Metazoa</taxon>
        <taxon>Spiralia</taxon>
        <taxon>Lophotrochozoa</taxon>
        <taxon>Mollusca</taxon>
        <taxon>Gastropoda</taxon>
        <taxon>Heterobranchia</taxon>
        <taxon>Euthyneura</taxon>
        <taxon>Tectipleura</taxon>
        <taxon>Aplysiida</taxon>
        <taxon>Aplysioidea</taxon>
        <taxon>Aplysiidae</taxon>
        <taxon>Aplysia</taxon>
    </lineage>
</organism>
<proteinExistence type="predicted"/>
<evidence type="ECO:0000259" key="1">
    <source>
        <dbReference type="Pfam" id="PF09431"/>
    </source>
</evidence>
<feature type="domain" description="SPIN90/Ldb17 leucine-rich" evidence="1">
    <location>
        <begin position="225"/>
        <end position="346"/>
    </location>
</feature>
<reference evidence="3" key="1">
    <citation type="submission" date="2025-08" db="UniProtKB">
        <authorList>
            <consortium name="RefSeq"/>
        </authorList>
    </citation>
    <scope>IDENTIFICATION</scope>
</reference>
<name>A0ABM0JSA6_APLCA</name>
<dbReference type="PANTHER" id="PTHR13357:SF1">
    <property type="entry name" value="NCK-INTERACTING PROTEIN WITH SH3 DOMAIN"/>
    <property type="match status" value="1"/>
</dbReference>
<dbReference type="PANTHER" id="PTHR13357">
    <property type="entry name" value="SH3 ADAPTER PROTEIN SPIN90 NCK INTERACTING PROTEIN WITH SH3 DOMAIN"/>
    <property type="match status" value="1"/>
</dbReference>
<dbReference type="Pfam" id="PF09431">
    <property type="entry name" value="SPIN90_LRD"/>
    <property type="match status" value="1"/>
</dbReference>
<sequence length="393" mass="44567">MTNLSHEDSHWALMSAMNLLADKVPHIKPSLEVLALRFNMAHKCHSTGRDYQCEDTVTMDRLMAELSAVTNDSQQRGHYLEDDLDNIIDIITGLSETLSNAKHCVSVAAIQKDGYHMMELIAKYYQMETRWIIHSCLLLLIEIICRLNPQAILEFLYSELPQELVAEMQQHHNDDARFLLVSKTLGIIFMRAKPSPHKLSLAMDLHFFIWLLGMIENLAEVSRDSDVEVVVALVCAYHLQHQGTSQNPVTEALKMAQGHTLIESALMFLSKHEDPTSVLNSGIQPKCNSVILLLTHMYDHPDTSDLLYTNDVEALIGIFEEYLRDLGRDDPVRVEMLGLVENFMRNYPDTVSFRMAISSRLGPLLVTIREEKGPVGEIAARILDDNIILFDDV</sequence>
<accession>A0ABM0JSA6</accession>
<evidence type="ECO:0000313" key="2">
    <source>
        <dbReference type="Proteomes" id="UP000694888"/>
    </source>
</evidence>
<protein>
    <submittedName>
        <fullName evidence="3">Uncharacterized protein LOC101861664</fullName>
    </submittedName>
</protein>
<dbReference type="RefSeq" id="XP_005100373.3">
    <property type="nucleotide sequence ID" value="XM_005100316.3"/>
</dbReference>